<proteinExistence type="predicted"/>
<accession>A0A174VTA9</accession>
<protein>
    <submittedName>
        <fullName evidence="3">Uncharacterized protein</fullName>
    </submittedName>
</protein>
<dbReference type="Proteomes" id="UP000095563">
    <property type="component" value="Unassembled WGS sequence"/>
</dbReference>
<sequence length="157" mass="18389">MKIDLITISLMIFLIFCFIMIIMSIKKFGISNAITIIVVAISFSIFLIGVYSIKVSFKDIADKTQQENIKDQEYQNKIRELVKNSNNLDELAKKLNNEKNDNTNFLYDISLTNGGNNNVKIYKLKLYYKYYLNDDFNLFDNYTLQVDNNNKIISKYM</sequence>
<keyword evidence="2" id="KW-1133">Transmembrane helix</keyword>
<evidence type="ECO:0000256" key="2">
    <source>
        <dbReference type="SAM" id="Phobius"/>
    </source>
</evidence>
<evidence type="ECO:0000313" key="3">
    <source>
        <dbReference type="EMBL" id="CUQ35135.1"/>
    </source>
</evidence>
<gene>
    <name evidence="3" type="ORF">ERS852568_03028</name>
</gene>
<keyword evidence="2" id="KW-0812">Transmembrane</keyword>
<dbReference type="EMBL" id="CZBO01000020">
    <property type="protein sequence ID" value="CUQ35135.1"/>
    <property type="molecule type" value="Genomic_DNA"/>
</dbReference>
<keyword evidence="1" id="KW-0175">Coiled coil</keyword>
<name>A0A174VTA9_9CLOT</name>
<feature type="transmembrane region" description="Helical" evidence="2">
    <location>
        <begin position="32"/>
        <end position="53"/>
    </location>
</feature>
<organism evidence="3 4">
    <name type="scientific">Clostridium baratii</name>
    <dbReference type="NCBI Taxonomy" id="1561"/>
    <lineage>
        <taxon>Bacteria</taxon>
        <taxon>Bacillati</taxon>
        <taxon>Bacillota</taxon>
        <taxon>Clostridia</taxon>
        <taxon>Eubacteriales</taxon>
        <taxon>Clostridiaceae</taxon>
        <taxon>Clostridium</taxon>
    </lineage>
</organism>
<keyword evidence="2" id="KW-0472">Membrane</keyword>
<feature type="transmembrane region" description="Helical" evidence="2">
    <location>
        <begin position="6"/>
        <end position="25"/>
    </location>
</feature>
<evidence type="ECO:0000313" key="4">
    <source>
        <dbReference type="Proteomes" id="UP000095563"/>
    </source>
</evidence>
<dbReference type="AlphaFoldDB" id="A0A174VTA9"/>
<feature type="coiled-coil region" evidence="1">
    <location>
        <begin position="74"/>
        <end position="101"/>
    </location>
</feature>
<reference evidence="3 4" key="1">
    <citation type="submission" date="2015-09" db="EMBL/GenBank/DDBJ databases">
        <authorList>
            <consortium name="Pathogen Informatics"/>
        </authorList>
    </citation>
    <scope>NUCLEOTIDE SEQUENCE [LARGE SCALE GENOMIC DNA]</scope>
    <source>
        <strain evidence="3 4">2789STDY5834956</strain>
    </source>
</reference>
<dbReference type="RefSeq" id="WP_055209379.1">
    <property type="nucleotide sequence ID" value="NZ_CZBO01000020.1"/>
</dbReference>
<evidence type="ECO:0000256" key="1">
    <source>
        <dbReference type="SAM" id="Coils"/>
    </source>
</evidence>